<dbReference type="InterPro" id="IPR027855">
    <property type="entry name" value="DUF4479"/>
</dbReference>
<dbReference type="InterPro" id="IPR012340">
    <property type="entry name" value="NA-bd_OB-fold"/>
</dbReference>
<keyword evidence="1 3" id="KW-0820">tRNA-binding</keyword>
<dbReference type="PROSITE" id="PS50886">
    <property type="entry name" value="TRBD"/>
    <property type="match status" value="1"/>
</dbReference>
<name>A0ABW5QDZ4_9BACI</name>
<dbReference type="CDD" id="cd02796">
    <property type="entry name" value="tRNA_bind_bactPheRS"/>
    <property type="match status" value="1"/>
</dbReference>
<dbReference type="InterPro" id="IPR037154">
    <property type="entry name" value="YtpR-like_sf"/>
</dbReference>
<evidence type="ECO:0000256" key="1">
    <source>
        <dbReference type="ARBA" id="ARBA00022555"/>
    </source>
</evidence>
<accession>A0ABW5QDZ4</accession>
<dbReference type="Gene3D" id="2.40.50.140">
    <property type="entry name" value="Nucleic acid-binding proteins"/>
    <property type="match status" value="1"/>
</dbReference>
<dbReference type="Pfam" id="PF14794">
    <property type="entry name" value="DUF4479"/>
    <property type="match status" value="1"/>
</dbReference>
<sequence>MQFVYNKQGIGDVLIITLNQKESEVTHETIGDVVKLLDEDGQIVGYNIFNVSNYLSLTGNGPLEATEELVNDVKSVFEKNDVQDELNIDLTPKFVVGYVKEMAPHEDATKLNVCQVDVGDEELQIVCGAPNVEAGQKVVVAKVGAMMPTGMLIKDSSLRGVASSGMICSAKELNLPNASEKKGILVLSDDYEVGAPFNIYA</sequence>
<dbReference type="SUPFAM" id="SSF50249">
    <property type="entry name" value="Nucleic acid-binding proteins"/>
    <property type="match status" value="1"/>
</dbReference>
<protein>
    <submittedName>
        <fullName evidence="5">YtpR family tRNA-binding protein</fullName>
    </submittedName>
</protein>
<organism evidence="5 6">
    <name type="scientific">Piscibacillus salipiscarius</name>
    <dbReference type="NCBI Taxonomy" id="299480"/>
    <lineage>
        <taxon>Bacteria</taxon>
        <taxon>Bacillati</taxon>
        <taxon>Bacillota</taxon>
        <taxon>Bacilli</taxon>
        <taxon>Bacillales</taxon>
        <taxon>Bacillaceae</taxon>
        <taxon>Piscibacillus</taxon>
    </lineage>
</organism>
<dbReference type="EMBL" id="JBHUMZ010000052">
    <property type="protein sequence ID" value="MFD2640254.1"/>
    <property type="molecule type" value="Genomic_DNA"/>
</dbReference>
<gene>
    <name evidence="5" type="primary">ytpR</name>
    <name evidence="5" type="ORF">ACFSW4_15400</name>
</gene>
<evidence type="ECO:0000313" key="5">
    <source>
        <dbReference type="EMBL" id="MFD2640254.1"/>
    </source>
</evidence>
<dbReference type="Gene3D" id="3.30.1940.10">
    <property type="entry name" value="YtpR-like"/>
    <property type="match status" value="1"/>
</dbReference>
<dbReference type="Proteomes" id="UP001597452">
    <property type="component" value="Unassembled WGS sequence"/>
</dbReference>
<evidence type="ECO:0000259" key="4">
    <source>
        <dbReference type="PROSITE" id="PS50886"/>
    </source>
</evidence>
<dbReference type="NCBIfam" id="NF045760">
    <property type="entry name" value="YtpR"/>
    <property type="match status" value="1"/>
</dbReference>
<evidence type="ECO:0000313" key="6">
    <source>
        <dbReference type="Proteomes" id="UP001597452"/>
    </source>
</evidence>
<feature type="domain" description="TRNA-binding" evidence="4">
    <location>
        <begin position="88"/>
        <end position="198"/>
    </location>
</feature>
<proteinExistence type="predicted"/>
<comment type="caution">
    <text evidence="5">The sequence shown here is derived from an EMBL/GenBank/DDBJ whole genome shotgun (WGS) entry which is preliminary data.</text>
</comment>
<evidence type="ECO:0000256" key="2">
    <source>
        <dbReference type="ARBA" id="ARBA00022884"/>
    </source>
</evidence>
<keyword evidence="2 3" id="KW-0694">RNA-binding</keyword>
<keyword evidence="6" id="KW-1185">Reference proteome</keyword>
<dbReference type="Pfam" id="PF01588">
    <property type="entry name" value="tRNA_bind"/>
    <property type="match status" value="1"/>
</dbReference>
<evidence type="ECO:0000256" key="3">
    <source>
        <dbReference type="PROSITE-ProRule" id="PRU00209"/>
    </source>
</evidence>
<dbReference type="InterPro" id="IPR033714">
    <property type="entry name" value="tRNA_bind_bactPheRS"/>
</dbReference>
<reference evidence="6" key="1">
    <citation type="journal article" date="2019" name="Int. J. Syst. Evol. Microbiol.">
        <title>The Global Catalogue of Microorganisms (GCM) 10K type strain sequencing project: providing services to taxonomists for standard genome sequencing and annotation.</title>
        <authorList>
            <consortium name="The Broad Institute Genomics Platform"/>
            <consortium name="The Broad Institute Genome Sequencing Center for Infectious Disease"/>
            <person name="Wu L."/>
            <person name="Ma J."/>
        </authorList>
    </citation>
    <scope>NUCLEOTIDE SEQUENCE [LARGE SCALE GENOMIC DNA]</scope>
    <source>
        <strain evidence="6">TISTR 1571</strain>
    </source>
</reference>
<dbReference type="InterPro" id="IPR002547">
    <property type="entry name" value="tRNA-bd_dom"/>
</dbReference>
<dbReference type="RefSeq" id="WP_377330376.1">
    <property type="nucleotide sequence ID" value="NZ_JBHUMZ010000052.1"/>
</dbReference>